<protein>
    <submittedName>
        <fullName evidence="1">Uncharacterized protein</fullName>
    </submittedName>
</protein>
<name>M1ZL89_9FIRM</name>
<reference evidence="1 2" key="1">
    <citation type="submission" date="2016-11" db="EMBL/GenBank/DDBJ databases">
        <authorList>
            <person name="Manzoor S."/>
        </authorList>
    </citation>
    <scope>NUCLEOTIDE SEQUENCE [LARGE SCALE GENOMIC DNA]</scope>
    <source>
        <strain evidence="1">Clostridium ultunense strain Esp</strain>
    </source>
</reference>
<dbReference type="AlphaFoldDB" id="M1ZL89"/>
<dbReference type="OrthoDB" id="1707431at2"/>
<dbReference type="RefSeq" id="WP_005586994.1">
    <property type="nucleotide sequence ID" value="NZ_LT669839.1"/>
</dbReference>
<evidence type="ECO:0000313" key="1">
    <source>
        <dbReference type="EMBL" id="SHD75546.1"/>
    </source>
</evidence>
<keyword evidence="2" id="KW-1185">Reference proteome</keyword>
<proteinExistence type="predicted"/>
<evidence type="ECO:0000313" key="2">
    <source>
        <dbReference type="Proteomes" id="UP000245423"/>
    </source>
</evidence>
<dbReference type="EMBL" id="LT669839">
    <property type="protein sequence ID" value="SHD75546.1"/>
    <property type="molecule type" value="Genomic_DNA"/>
</dbReference>
<sequence>MKILMKPIEMIAWFTTKEKPIPLRYRIIDENNIYKVIKVDKILFAEEEKLAGNRMILYRCESIINNTQKIYELKYEVDTYKWFLFKI</sequence>
<organism evidence="1 2">
    <name type="scientific">[Clostridium] ultunense Esp</name>
    <dbReference type="NCBI Taxonomy" id="1288971"/>
    <lineage>
        <taxon>Bacteria</taxon>
        <taxon>Bacillati</taxon>
        <taxon>Bacillota</taxon>
        <taxon>Tissierellia</taxon>
        <taxon>Tissierellales</taxon>
        <taxon>Tepidimicrobiaceae</taxon>
        <taxon>Schnuerera</taxon>
    </lineage>
</organism>
<accession>M1ZL89</accession>
<dbReference type="HOGENOM" id="CLU_173877_0_0_9"/>
<dbReference type="Proteomes" id="UP000245423">
    <property type="component" value="Chromosome 1"/>
</dbReference>
<gene>
    <name evidence="1" type="ORF">CUESP1_0147</name>
</gene>